<comment type="caution">
    <text evidence="2">The sequence shown here is derived from an EMBL/GenBank/DDBJ whole genome shotgun (WGS) entry which is preliminary data.</text>
</comment>
<sequence length="93" mass="10344">QVTIISRTKKKVFAMKHKNSAPDSFNVSPKEHTKSIRKALESVMKTAVLDLDFRPGSPNQHQTRPKPLTTVGDLFAPPSPHPQKISLEKSFPA</sequence>
<name>A0AA88L329_ARTSF</name>
<evidence type="ECO:0000313" key="2">
    <source>
        <dbReference type="EMBL" id="KAK2717058.1"/>
    </source>
</evidence>
<organism evidence="2 3">
    <name type="scientific">Artemia franciscana</name>
    <name type="common">Brine shrimp</name>
    <name type="synonym">Artemia sanfranciscana</name>
    <dbReference type="NCBI Taxonomy" id="6661"/>
    <lineage>
        <taxon>Eukaryota</taxon>
        <taxon>Metazoa</taxon>
        <taxon>Ecdysozoa</taxon>
        <taxon>Arthropoda</taxon>
        <taxon>Crustacea</taxon>
        <taxon>Branchiopoda</taxon>
        <taxon>Anostraca</taxon>
        <taxon>Artemiidae</taxon>
        <taxon>Artemia</taxon>
    </lineage>
</organism>
<keyword evidence="3" id="KW-1185">Reference proteome</keyword>
<protein>
    <submittedName>
        <fullName evidence="2">Uncharacterized protein</fullName>
    </submittedName>
</protein>
<feature type="non-terminal residue" evidence="2">
    <location>
        <position position="1"/>
    </location>
</feature>
<proteinExistence type="predicted"/>
<accession>A0AA88L329</accession>
<dbReference type="EMBL" id="JAVRJZ010000011">
    <property type="protein sequence ID" value="KAK2717058.1"/>
    <property type="molecule type" value="Genomic_DNA"/>
</dbReference>
<feature type="region of interest" description="Disordered" evidence="1">
    <location>
        <begin position="52"/>
        <end position="93"/>
    </location>
</feature>
<reference evidence="2" key="1">
    <citation type="submission" date="2023-07" db="EMBL/GenBank/DDBJ databases">
        <title>Chromosome-level genome assembly of Artemia franciscana.</title>
        <authorList>
            <person name="Jo E."/>
        </authorList>
    </citation>
    <scope>NUCLEOTIDE SEQUENCE</scope>
    <source>
        <tissue evidence="2">Whole body</tissue>
    </source>
</reference>
<evidence type="ECO:0000256" key="1">
    <source>
        <dbReference type="SAM" id="MobiDB-lite"/>
    </source>
</evidence>
<dbReference type="Proteomes" id="UP001187531">
    <property type="component" value="Unassembled WGS sequence"/>
</dbReference>
<gene>
    <name evidence="2" type="ORF">QYM36_007263</name>
</gene>
<dbReference type="AlphaFoldDB" id="A0AA88L329"/>
<evidence type="ECO:0000313" key="3">
    <source>
        <dbReference type="Proteomes" id="UP001187531"/>
    </source>
</evidence>